<dbReference type="Proteomes" id="UP000663882">
    <property type="component" value="Unassembled WGS sequence"/>
</dbReference>
<organism evidence="1 2">
    <name type="scientific">Rotaria sordida</name>
    <dbReference type="NCBI Taxonomy" id="392033"/>
    <lineage>
        <taxon>Eukaryota</taxon>
        <taxon>Metazoa</taxon>
        <taxon>Spiralia</taxon>
        <taxon>Gnathifera</taxon>
        <taxon>Rotifera</taxon>
        <taxon>Eurotatoria</taxon>
        <taxon>Bdelloidea</taxon>
        <taxon>Philodinida</taxon>
        <taxon>Philodinidae</taxon>
        <taxon>Rotaria</taxon>
    </lineage>
</organism>
<dbReference type="AlphaFoldDB" id="A0A815TXM2"/>
<gene>
    <name evidence="1" type="ORF">RFH988_LOCUS39120</name>
</gene>
<feature type="non-terminal residue" evidence="1">
    <location>
        <position position="1"/>
    </location>
</feature>
<proteinExistence type="predicted"/>
<accession>A0A815TXM2</accession>
<reference evidence="1" key="1">
    <citation type="submission" date="2021-02" db="EMBL/GenBank/DDBJ databases">
        <authorList>
            <person name="Nowell W R."/>
        </authorList>
    </citation>
    <scope>NUCLEOTIDE SEQUENCE</scope>
</reference>
<evidence type="ECO:0000313" key="2">
    <source>
        <dbReference type="Proteomes" id="UP000663882"/>
    </source>
</evidence>
<dbReference type="EMBL" id="CAJNOO010013751">
    <property type="protein sequence ID" value="CAF1512927.1"/>
    <property type="molecule type" value="Genomic_DNA"/>
</dbReference>
<protein>
    <submittedName>
        <fullName evidence="1">Uncharacterized protein</fullName>
    </submittedName>
</protein>
<name>A0A815TXM2_9BILA</name>
<comment type="caution">
    <text evidence="1">The sequence shown here is derived from an EMBL/GenBank/DDBJ whole genome shotgun (WGS) entry which is preliminary data.</text>
</comment>
<evidence type="ECO:0000313" key="1">
    <source>
        <dbReference type="EMBL" id="CAF1512927.1"/>
    </source>
</evidence>
<sequence length="29" mass="3545">MEINIDNKMNLEVHNFHHHYVKLPENEKA</sequence>